<dbReference type="AlphaFoldDB" id="C6HUY1"/>
<name>C6HUY1_9BACT</name>
<organism evidence="1 2">
    <name type="scientific">Leptospirillum ferrodiazotrophum</name>
    <dbReference type="NCBI Taxonomy" id="412449"/>
    <lineage>
        <taxon>Bacteria</taxon>
        <taxon>Pseudomonadati</taxon>
        <taxon>Nitrospirota</taxon>
        <taxon>Nitrospiria</taxon>
        <taxon>Nitrospirales</taxon>
        <taxon>Nitrospiraceae</taxon>
        <taxon>Leptospirillum</taxon>
    </lineage>
</organism>
<gene>
    <name evidence="1" type="ORF">UBAL3_74420049</name>
</gene>
<evidence type="ECO:0000313" key="1">
    <source>
        <dbReference type="EMBL" id="EES53592.1"/>
    </source>
</evidence>
<proteinExistence type="predicted"/>
<dbReference type="EMBL" id="GG693859">
    <property type="protein sequence ID" value="EES53592.1"/>
    <property type="molecule type" value="Genomic_DNA"/>
</dbReference>
<evidence type="ECO:0000313" key="2">
    <source>
        <dbReference type="Proteomes" id="UP000009374"/>
    </source>
</evidence>
<accession>C6HUY1</accession>
<reference evidence="1 2" key="1">
    <citation type="journal article" date="2009" name="Appl. Environ. Microbiol.">
        <title>Community genomic and proteomic analyses of chemoautotrophic iron-oxidizing "Leptospirillum rubarum" (Group II) and "Leptospirillum ferrodiazotrophum" (Group III) bacteria in acid mine drainage biofilms.</title>
        <authorList>
            <person name="Goltsman D.S."/>
            <person name="Denef V.J."/>
            <person name="Singer S.W."/>
            <person name="VerBerkmoes N.C."/>
            <person name="Lefsrud M."/>
            <person name="Mueller R.S."/>
            <person name="Dick G.J."/>
            <person name="Sun C.L."/>
            <person name="Wheeler K.E."/>
            <person name="Zemla A."/>
            <person name="Baker B.J."/>
            <person name="Hauser L."/>
            <person name="Land M."/>
            <person name="Shah M.B."/>
            <person name="Thelen M.P."/>
            <person name="Hettich R.L."/>
            <person name="Banfield J.F."/>
        </authorList>
    </citation>
    <scope>NUCLEOTIDE SEQUENCE [LARGE SCALE GENOMIC DNA]</scope>
</reference>
<keyword evidence="2" id="KW-1185">Reference proteome</keyword>
<dbReference type="Proteomes" id="UP000009374">
    <property type="component" value="Unassembled WGS sequence"/>
</dbReference>
<protein>
    <submittedName>
        <fullName evidence="1">Uncharacterized protein</fullName>
    </submittedName>
</protein>
<sequence>MKSHRPTLREIVRPPAISDFIDRGVVPDAEPESRPTAPEGDSSLVVVLPAELSEALRLKMEERGLDLEAAVREMVLDFLMKDG</sequence>